<name>C3MQJ0_SACI2</name>
<dbReference type="EMBL" id="CP001399">
    <property type="protein sequence ID" value="ACP35653.1"/>
    <property type="molecule type" value="Genomic_DNA"/>
</dbReference>
<sequence>MNLIDYLISLRTGKVLLQSYHMNVKIALIYDIAQRLYKDRVSICIINYEKFLKLSGREIDQRCDESSYVIVFEAEGPPDLPMRYNLVTSFVKINRYFDDILKIDKVSTNLYKAQNNAGDLFIFSVINGEIIERKLRPIHEDIINFLKEYEGEIEIKDLINIISKKYEISRDNVRVELALLKELGIIEVKDRKVILTQLL</sequence>
<dbReference type="HOGENOM" id="CLU_117490_0_0_2"/>
<dbReference type="AlphaFoldDB" id="C3MQJ0"/>
<organism evidence="1 2">
    <name type="scientific">Saccharolobus islandicus (strain L.S.2.15 / Lassen #1)</name>
    <name type="common">Sulfolobus islandicus</name>
    <dbReference type="NCBI Taxonomy" id="429572"/>
    <lineage>
        <taxon>Archaea</taxon>
        <taxon>Thermoproteota</taxon>
        <taxon>Thermoprotei</taxon>
        <taxon>Sulfolobales</taxon>
        <taxon>Sulfolobaceae</taxon>
        <taxon>Saccharolobus</taxon>
    </lineage>
</organism>
<dbReference type="Proteomes" id="UP000001747">
    <property type="component" value="Chromosome"/>
</dbReference>
<evidence type="ECO:0000313" key="1">
    <source>
        <dbReference type="EMBL" id="ACP35653.1"/>
    </source>
</evidence>
<dbReference type="KEGG" id="sis:LS215_1649"/>
<dbReference type="GeneID" id="15297929"/>
<evidence type="ECO:0000313" key="2">
    <source>
        <dbReference type="Proteomes" id="UP000001747"/>
    </source>
</evidence>
<proteinExistence type="predicted"/>
<reference evidence="1 2" key="1">
    <citation type="journal article" date="2009" name="Proc. Natl. Acad. Sci. U.S.A.">
        <title>Biogeography of the Sulfolobus islandicus pan-genome.</title>
        <authorList>
            <person name="Reno M.L."/>
            <person name="Held N.L."/>
            <person name="Fields C.J."/>
            <person name="Burke P.V."/>
            <person name="Whitaker R.J."/>
        </authorList>
    </citation>
    <scope>NUCLEOTIDE SEQUENCE [LARGE SCALE GENOMIC DNA]</scope>
    <source>
        <strain evidence="2">L.S.2.15 / Lassen #1</strain>
    </source>
</reference>
<gene>
    <name evidence="1" type="ordered locus">LS215_1649</name>
</gene>
<dbReference type="RefSeq" id="WP_012711535.1">
    <property type="nucleotide sequence ID" value="NC_012589.1"/>
</dbReference>
<dbReference type="OrthoDB" id="34577at2157"/>
<protein>
    <submittedName>
        <fullName evidence="1">Uncharacterized protein</fullName>
    </submittedName>
</protein>
<accession>C3MQJ0</accession>